<sequence>LGALALASTSNSRIMQLHGSLQDLRQGDESVTQFMQKAKALFDELAAAGRPIFTAISSHMNFFTNLLLPYMLLCCPHPAFHLLLLLHSARLLAILAVVGAASTVAGVPTSPTAEATDLLAPDLITAASKTPPSVTICKALGSAIGGRIHAVNCQNFGHTAPHCPQFQQRGYGQQPTANLVQRNLSSTGSVDWFPDTGANQHVTPDLATLTASEPYLGNDNLHVGDGKGLPISHLGHTKIYTPHRSFTLSNVLHVLAITKPLLSVQKFCLDNNVYFEFHPRVFYVKDFNTHEVLLSGQSKDGLYALTKSSVTSVPQAYWSPCTSASADLWHRRLGKSSRLSLGPTGHKTFAPLELIFSDVWGPAPLFSSDGYRYFVIFVDAYTKYVWYYPLVAKSDVYSVFHQFQTLVERQFSLKIKSVQTDWGGEYRKLSTFFQTIGIHHRLICPHTHEQNGTVERRHRHIVETGLTLLGQCKTPFRCWNYAFETSVYLINRMPTPILTHRSPFDCLFQRSPDYHFLRTFGCLCFPFLRPYNNHKLDFRSSPCVFFGYSSSHLGYRCLDIASHRIYISRHVRFHEHVFPFDNSEQIAKVSTTTLTPPTTVTLPNLLNHPSLPAFTSHPNSPQHSALPLQTATRPQPPPIPWPSSHACLSNPYDAGSDRQLPLLY</sequence>
<name>A0ACC4D0C2_POPAL</name>
<protein>
    <submittedName>
        <fullName evidence="1">Uncharacterized protein</fullName>
    </submittedName>
</protein>
<dbReference type="EMBL" id="RCHU02000001">
    <property type="protein sequence ID" value="KAL3610563.1"/>
    <property type="molecule type" value="Genomic_DNA"/>
</dbReference>
<comment type="caution">
    <text evidence="1">The sequence shown here is derived from an EMBL/GenBank/DDBJ whole genome shotgun (WGS) entry which is preliminary data.</text>
</comment>
<evidence type="ECO:0000313" key="1">
    <source>
        <dbReference type="EMBL" id="KAL3610563.1"/>
    </source>
</evidence>
<evidence type="ECO:0000313" key="2">
    <source>
        <dbReference type="Proteomes" id="UP000309997"/>
    </source>
</evidence>
<accession>A0ACC4D0C2</accession>
<reference evidence="1 2" key="1">
    <citation type="journal article" date="2024" name="Plant Biotechnol. J.">
        <title>Genome and CRISPR/Cas9 system of a widespread forest tree (Populus alba) in the world.</title>
        <authorList>
            <person name="Liu Y.J."/>
            <person name="Jiang P.F."/>
            <person name="Han X.M."/>
            <person name="Li X.Y."/>
            <person name="Wang H.M."/>
            <person name="Wang Y.J."/>
            <person name="Wang X.X."/>
            <person name="Zeng Q.Y."/>
        </authorList>
    </citation>
    <scope>NUCLEOTIDE SEQUENCE [LARGE SCALE GENOMIC DNA]</scope>
    <source>
        <strain evidence="2">cv. PAL-ZL1</strain>
    </source>
</reference>
<proteinExistence type="predicted"/>
<keyword evidence="2" id="KW-1185">Reference proteome</keyword>
<gene>
    <name evidence="1" type="ORF">D5086_001583</name>
</gene>
<feature type="non-terminal residue" evidence="1">
    <location>
        <position position="1"/>
    </location>
</feature>
<organism evidence="1 2">
    <name type="scientific">Populus alba</name>
    <name type="common">White poplar</name>
    <dbReference type="NCBI Taxonomy" id="43335"/>
    <lineage>
        <taxon>Eukaryota</taxon>
        <taxon>Viridiplantae</taxon>
        <taxon>Streptophyta</taxon>
        <taxon>Embryophyta</taxon>
        <taxon>Tracheophyta</taxon>
        <taxon>Spermatophyta</taxon>
        <taxon>Magnoliopsida</taxon>
        <taxon>eudicotyledons</taxon>
        <taxon>Gunneridae</taxon>
        <taxon>Pentapetalae</taxon>
        <taxon>rosids</taxon>
        <taxon>fabids</taxon>
        <taxon>Malpighiales</taxon>
        <taxon>Salicaceae</taxon>
        <taxon>Saliceae</taxon>
        <taxon>Populus</taxon>
    </lineage>
</organism>
<dbReference type="Proteomes" id="UP000309997">
    <property type="component" value="Unassembled WGS sequence"/>
</dbReference>